<name>A0A160VCI4_9ZZZZ</name>
<gene>
    <name evidence="1" type="ORF">MGWOODY_Clf444</name>
</gene>
<dbReference type="SUPFAM" id="SSF54593">
    <property type="entry name" value="Glyoxalase/Bleomycin resistance protein/Dihydroxybiphenyl dioxygenase"/>
    <property type="match status" value="1"/>
</dbReference>
<dbReference type="EMBL" id="FAXA01000211">
    <property type="protein sequence ID" value="CUV04679.1"/>
    <property type="molecule type" value="Genomic_DNA"/>
</dbReference>
<accession>A0A160VCI4</accession>
<dbReference type="GO" id="GO:0051213">
    <property type="term" value="F:dioxygenase activity"/>
    <property type="evidence" value="ECO:0007669"/>
    <property type="project" value="UniProtKB-KW"/>
</dbReference>
<protein>
    <submittedName>
        <fullName evidence="1">Glyoxalase/bleomycin resistance protein/dioxygenase</fullName>
    </submittedName>
</protein>
<keyword evidence="1" id="KW-0560">Oxidoreductase</keyword>
<proteinExistence type="predicted"/>
<dbReference type="Gene3D" id="3.10.180.10">
    <property type="entry name" value="2,3-Dihydroxybiphenyl 1,2-Dioxygenase, domain 1"/>
    <property type="match status" value="1"/>
</dbReference>
<organism evidence="1">
    <name type="scientific">hydrothermal vent metagenome</name>
    <dbReference type="NCBI Taxonomy" id="652676"/>
    <lineage>
        <taxon>unclassified sequences</taxon>
        <taxon>metagenomes</taxon>
        <taxon>ecological metagenomes</taxon>
    </lineage>
</organism>
<dbReference type="AlphaFoldDB" id="A0A160VCI4"/>
<sequence>MYYHMQKLRGLEVAALYQQGVEEKQQGVPPYWKLYFTVDDIRKSSAQAKESGASVIFGPMEVFDAGYAVILQDSQGAVLAL</sequence>
<evidence type="ECO:0000313" key="1">
    <source>
        <dbReference type="EMBL" id="CUV04679.1"/>
    </source>
</evidence>
<dbReference type="InterPro" id="IPR029068">
    <property type="entry name" value="Glyas_Bleomycin-R_OHBP_Dase"/>
</dbReference>
<reference evidence="1" key="1">
    <citation type="submission" date="2015-10" db="EMBL/GenBank/DDBJ databases">
        <authorList>
            <person name="Gilbert D.G."/>
        </authorList>
    </citation>
    <scope>NUCLEOTIDE SEQUENCE</scope>
</reference>
<keyword evidence="1" id="KW-0223">Dioxygenase</keyword>